<dbReference type="InterPro" id="IPR029062">
    <property type="entry name" value="Class_I_gatase-like"/>
</dbReference>
<sequence length="334" mass="34842">MLNVQIVLFDGFDLLDAIAPYEVFSAAGLFTDRKMQVEFVTAEGPRQVTSGVNGLKIEATGKLNGEQPGIILVPGAAGELEGDGPDAVPALLARAANSELAGVIEKGLARGDITVSTVCGGSLVLAMAGLLEGRPAVTNHLGMDLLGATGAIPVSARVVDDGNFVSGGGVTSGLDVAIHLVERELGPRIAHAIEQLFEFERRGTVWRNTGNAPSSSAKEAPMVESTSDLSRHTAPNSIFDGEWDTVIATPVGKLQVKLNIATVKGVIQGTAAQGDEISAFIDPEISGEVLRWSQQITKPLRLNLKFEVVVDGDVMTGFAKAGVLPASKLTGKRL</sequence>
<dbReference type="KEGG" id="coh:EAV92_10865"/>
<dbReference type="InterPro" id="IPR002818">
    <property type="entry name" value="DJ-1/PfpI"/>
</dbReference>
<accession>A0A3G3JYU5</accession>
<dbReference type="Gene3D" id="3.40.50.880">
    <property type="match status" value="1"/>
</dbReference>
<dbReference type="Pfam" id="PF01965">
    <property type="entry name" value="DJ-1_PfpI"/>
    <property type="match status" value="1"/>
</dbReference>
<dbReference type="PANTHER" id="PTHR43130:SF2">
    <property type="entry name" value="DJ-1_PFPI DOMAIN-CONTAINING PROTEIN"/>
    <property type="match status" value="1"/>
</dbReference>
<keyword evidence="3" id="KW-1185">Reference proteome</keyword>
<dbReference type="RefSeq" id="WP_123041103.1">
    <property type="nucleotide sequence ID" value="NZ_CP033433.1"/>
</dbReference>
<dbReference type="Proteomes" id="UP000269097">
    <property type="component" value="Chromosome"/>
</dbReference>
<name>A0A3G3JYU5_9BACL</name>
<dbReference type="PANTHER" id="PTHR43130">
    <property type="entry name" value="ARAC-FAMILY TRANSCRIPTIONAL REGULATOR"/>
    <property type="match status" value="1"/>
</dbReference>
<dbReference type="GO" id="GO:0006355">
    <property type="term" value="P:regulation of DNA-templated transcription"/>
    <property type="evidence" value="ECO:0007669"/>
    <property type="project" value="TreeGrafter"/>
</dbReference>
<dbReference type="SUPFAM" id="SSF52317">
    <property type="entry name" value="Class I glutamine amidotransferase-like"/>
    <property type="match status" value="1"/>
</dbReference>
<dbReference type="AlphaFoldDB" id="A0A3G3JYU5"/>
<proteinExistence type="predicted"/>
<feature type="domain" description="DJ-1/PfpI" evidence="1">
    <location>
        <begin position="4"/>
        <end position="182"/>
    </location>
</feature>
<organism evidence="2 3">
    <name type="scientific">Cohnella candidum</name>
    <dbReference type="NCBI Taxonomy" id="2674991"/>
    <lineage>
        <taxon>Bacteria</taxon>
        <taxon>Bacillati</taxon>
        <taxon>Bacillota</taxon>
        <taxon>Bacilli</taxon>
        <taxon>Bacillales</taxon>
        <taxon>Paenibacillaceae</taxon>
        <taxon>Cohnella</taxon>
    </lineage>
</organism>
<gene>
    <name evidence="2" type="ORF">EAV92_10865</name>
</gene>
<evidence type="ECO:0000259" key="1">
    <source>
        <dbReference type="Pfam" id="PF01965"/>
    </source>
</evidence>
<dbReference type="EMBL" id="CP033433">
    <property type="protein sequence ID" value="AYQ73021.1"/>
    <property type="molecule type" value="Genomic_DNA"/>
</dbReference>
<dbReference type="InterPro" id="IPR052158">
    <property type="entry name" value="INH-QAR"/>
</dbReference>
<reference evidence="2 3" key="1">
    <citation type="submission" date="2018-10" db="EMBL/GenBank/DDBJ databases">
        <title>Genome Sequence of Cohnella sp.</title>
        <authorList>
            <person name="Srinivasan S."/>
            <person name="Kim M.K."/>
        </authorList>
    </citation>
    <scope>NUCLEOTIDE SEQUENCE [LARGE SCALE GENOMIC DNA]</scope>
    <source>
        <strain evidence="2 3">18JY8-7</strain>
    </source>
</reference>
<evidence type="ECO:0000313" key="2">
    <source>
        <dbReference type="EMBL" id="AYQ73021.1"/>
    </source>
</evidence>
<evidence type="ECO:0000313" key="3">
    <source>
        <dbReference type="Proteomes" id="UP000269097"/>
    </source>
</evidence>
<dbReference type="CDD" id="cd03139">
    <property type="entry name" value="GATase1_PfpI_2"/>
    <property type="match status" value="1"/>
</dbReference>
<protein>
    <submittedName>
        <fullName evidence="2">DJ-1/PfpI family protein</fullName>
    </submittedName>
</protein>